<dbReference type="CDD" id="cd07890">
    <property type="entry name" value="CYTH-like_AC_IV-like"/>
    <property type="match status" value="1"/>
</dbReference>
<dbReference type="AlphaFoldDB" id="A0A8C4V287"/>
<dbReference type="Pfam" id="PF01928">
    <property type="entry name" value="CYTH"/>
    <property type="match status" value="1"/>
</dbReference>
<organism evidence="2 3">
    <name type="scientific">Falco tinnunculus</name>
    <name type="common">Common kestrel</name>
    <dbReference type="NCBI Taxonomy" id="100819"/>
    <lineage>
        <taxon>Eukaryota</taxon>
        <taxon>Metazoa</taxon>
        <taxon>Chordata</taxon>
        <taxon>Craniata</taxon>
        <taxon>Vertebrata</taxon>
        <taxon>Euteleostomi</taxon>
        <taxon>Archelosauria</taxon>
        <taxon>Archosauria</taxon>
        <taxon>Dinosauria</taxon>
        <taxon>Saurischia</taxon>
        <taxon>Theropoda</taxon>
        <taxon>Coelurosauria</taxon>
        <taxon>Aves</taxon>
        <taxon>Neognathae</taxon>
        <taxon>Neoaves</taxon>
        <taxon>Telluraves</taxon>
        <taxon>Australaves</taxon>
        <taxon>Falconiformes</taxon>
        <taxon>Falconidae</taxon>
        <taxon>Falco</taxon>
    </lineage>
</organism>
<keyword evidence="3" id="KW-1185">Reference proteome</keyword>
<evidence type="ECO:0000259" key="1">
    <source>
        <dbReference type="PROSITE" id="PS51707"/>
    </source>
</evidence>
<dbReference type="SUPFAM" id="SSF55154">
    <property type="entry name" value="CYTH-like phosphatases"/>
    <property type="match status" value="1"/>
</dbReference>
<dbReference type="InterPro" id="IPR033469">
    <property type="entry name" value="CYTH-like_dom_sf"/>
</dbReference>
<dbReference type="Gene3D" id="2.40.320.10">
    <property type="entry name" value="Hypothetical Protein Pfu-838710-001"/>
    <property type="match status" value="1"/>
</dbReference>
<dbReference type="InterPro" id="IPR008173">
    <property type="entry name" value="Adenylyl_cyclase_CyaB"/>
</dbReference>
<accession>A0A8C4V287</accession>
<dbReference type="InterPro" id="IPR023577">
    <property type="entry name" value="CYTH_domain"/>
</dbReference>
<protein>
    <recommendedName>
        <fullName evidence="1">CYTH domain-containing protein</fullName>
    </recommendedName>
</protein>
<dbReference type="OrthoDB" id="6159137at2759"/>
<evidence type="ECO:0000313" key="3">
    <source>
        <dbReference type="Proteomes" id="UP000694562"/>
    </source>
</evidence>
<dbReference type="SMART" id="SM01118">
    <property type="entry name" value="CYTH"/>
    <property type="match status" value="1"/>
</dbReference>
<dbReference type="Proteomes" id="UP000694562">
    <property type="component" value="Unplaced"/>
</dbReference>
<reference evidence="2" key="2">
    <citation type="submission" date="2025-09" db="UniProtKB">
        <authorList>
            <consortium name="Ensembl"/>
        </authorList>
    </citation>
    <scope>IDENTIFICATION</scope>
</reference>
<dbReference type="PANTHER" id="PTHR21028">
    <property type="entry name" value="SI:CH211-156B7.4"/>
    <property type="match status" value="1"/>
</dbReference>
<dbReference type="OMA" id="TRIHMDE"/>
<name>A0A8C4V287_FALTI</name>
<reference evidence="2" key="1">
    <citation type="submission" date="2025-08" db="UniProtKB">
        <authorList>
            <consortium name="Ensembl"/>
        </authorList>
    </citation>
    <scope>IDENTIFICATION</scope>
</reference>
<evidence type="ECO:0000313" key="2">
    <source>
        <dbReference type="Ensembl" id="ENSFTIP00000021093.1"/>
    </source>
</evidence>
<dbReference type="GO" id="GO:0016462">
    <property type="term" value="F:pyrophosphatase activity"/>
    <property type="evidence" value="ECO:0007669"/>
    <property type="project" value="UniProtKB-ARBA"/>
</dbReference>
<feature type="domain" description="CYTH" evidence="1">
    <location>
        <begin position="2"/>
        <end position="172"/>
    </location>
</feature>
<dbReference type="PANTHER" id="PTHR21028:SF2">
    <property type="entry name" value="CYTH DOMAIN-CONTAINING PROTEIN"/>
    <property type="match status" value="1"/>
</dbReference>
<sequence length="178" mass="19474">MRRNVEVKARLRALAAARGAAERLGGAARAQGQGLVQADTFFRVPRGRLKLRRTPDGRGELIFYERPDTAGPKLSHFTITPTDDPDGLEAVLTQALGVLGVVRKERLLYLVGQTRVHLDSVEGLGDFVELEVVLTEEQTVEDGERVAHQLMKELGIEEEDLISGAYLDLLLAKGDSSS</sequence>
<proteinExistence type="predicted"/>
<dbReference type="Ensembl" id="ENSFTIT00000021974.1">
    <property type="protein sequence ID" value="ENSFTIP00000021093.1"/>
    <property type="gene ID" value="ENSFTIG00000013721.1"/>
</dbReference>
<dbReference type="PROSITE" id="PS51707">
    <property type="entry name" value="CYTH"/>
    <property type="match status" value="1"/>
</dbReference>